<dbReference type="AlphaFoldDB" id="A0A1F6GBE4"/>
<accession>A0A1F6GBE4</accession>
<reference evidence="1 2" key="1">
    <citation type="journal article" date="2016" name="Nat. Commun.">
        <title>Thousands of microbial genomes shed light on interconnected biogeochemical processes in an aquifer system.</title>
        <authorList>
            <person name="Anantharaman K."/>
            <person name="Brown C.T."/>
            <person name="Hug L.A."/>
            <person name="Sharon I."/>
            <person name="Castelle C.J."/>
            <person name="Probst A.J."/>
            <person name="Thomas B.C."/>
            <person name="Singh A."/>
            <person name="Wilkins M.J."/>
            <person name="Karaoz U."/>
            <person name="Brodie E.L."/>
            <person name="Williams K.H."/>
            <person name="Hubbard S.S."/>
            <person name="Banfield J.F."/>
        </authorList>
    </citation>
    <scope>NUCLEOTIDE SEQUENCE [LARGE SCALE GENOMIC DNA]</scope>
</reference>
<organism evidence="1 2">
    <name type="scientific">Candidatus Lambdaproteobacteria bacterium RIFOXYD2_FULL_50_16</name>
    <dbReference type="NCBI Taxonomy" id="1817772"/>
    <lineage>
        <taxon>Bacteria</taxon>
        <taxon>Pseudomonadati</taxon>
        <taxon>Pseudomonadota</taxon>
        <taxon>Candidatus Lambdaproteobacteria</taxon>
    </lineage>
</organism>
<comment type="caution">
    <text evidence="1">The sequence shown here is derived from an EMBL/GenBank/DDBJ whole genome shotgun (WGS) entry which is preliminary data.</text>
</comment>
<gene>
    <name evidence="1" type="ORF">A2527_04840</name>
</gene>
<sequence>MPFTFQVWYDEGARTDSDKGDMIEEQVGTSTKKASNHPVRYGKLEVEVTKVKEGVTVFIKGGTDKHTIQTVETDKGTEISYLNVRGSRKTKTTVTGPESLDWVCLVDNTLSEYLQRPEINKDLKHVVENFKIQLASQVRQWRADRSNARAKELFEGKRTGLKFEDLP</sequence>
<proteinExistence type="predicted"/>
<evidence type="ECO:0000313" key="1">
    <source>
        <dbReference type="EMBL" id="OGG95437.1"/>
    </source>
</evidence>
<name>A0A1F6GBE4_9PROT</name>
<dbReference type="EMBL" id="MFNE01000023">
    <property type="protein sequence ID" value="OGG95437.1"/>
    <property type="molecule type" value="Genomic_DNA"/>
</dbReference>
<protein>
    <submittedName>
        <fullName evidence="1">Uncharacterized protein</fullName>
    </submittedName>
</protein>
<dbReference type="STRING" id="1817772.A2527_04840"/>
<evidence type="ECO:0000313" key="2">
    <source>
        <dbReference type="Proteomes" id="UP000178449"/>
    </source>
</evidence>
<dbReference type="Proteomes" id="UP000178449">
    <property type="component" value="Unassembled WGS sequence"/>
</dbReference>